<reference evidence="1" key="1">
    <citation type="submission" date="2019-08" db="EMBL/GenBank/DDBJ databases">
        <authorList>
            <person name="Kucharzyk K."/>
            <person name="Murdoch R.W."/>
            <person name="Higgins S."/>
            <person name="Loffler F."/>
        </authorList>
    </citation>
    <scope>NUCLEOTIDE SEQUENCE</scope>
</reference>
<evidence type="ECO:0000313" key="1">
    <source>
        <dbReference type="EMBL" id="MPN34560.1"/>
    </source>
</evidence>
<sequence length="90" mass="10229">MYELIYHLKYGNERVCYHNRVYYAPQNKTLGELPLNGDELVPTGEKVIGLPVMDTPSSIQFQKERNVVPTLLILKQPDDSYIVYSLSGGP</sequence>
<organism evidence="1">
    <name type="scientific">bioreactor metagenome</name>
    <dbReference type="NCBI Taxonomy" id="1076179"/>
    <lineage>
        <taxon>unclassified sequences</taxon>
        <taxon>metagenomes</taxon>
        <taxon>ecological metagenomes</taxon>
    </lineage>
</organism>
<dbReference type="AlphaFoldDB" id="A0A645H784"/>
<proteinExistence type="predicted"/>
<dbReference type="EMBL" id="VSSQ01087667">
    <property type="protein sequence ID" value="MPN34560.1"/>
    <property type="molecule type" value="Genomic_DNA"/>
</dbReference>
<gene>
    <name evidence="1" type="ORF">SDC9_182054</name>
</gene>
<comment type="caution">
    <text evidence="1">The sequence shown here is derived from an EMBL/GenBank/DDBJ whole genome shotgun (WGS) entry which is preliminary data.</text>
</comment>
<accession>A0A645H784</accession>
<name>A0A645H784_9ZZZZ</name>
<protein>
    <submittedName>
        <fullName evidence="1">Uncharacterized protein</fullName>
    </submittedName>
</protein>